<evidence type="ECO:0000256" key="3">
    <source>
        <dbReference type="SAM" id="Coils"/>
    </source>
</evidence>
<dbReference type="InterPro" id="IPR006143">
    <property type="entry name" value="RND_pump_MFP"/>
</dbReference>
<feature type="chain" id="PRO_5002553866" evidence="5">
    <location>
        <begin position="36"/>
        <end position="547"/>
    </location>
</feature>
<evidence type="ECO:0000313" key="8">
    <source>
        <dbReference type="Proteomes" id="UP000064201"/>
    </source>
</evidence>
<feature type="region of interest" description="Disordered" evidence="4">
    <location>
        <begin position="136"/>
        <end position="197"/>
    </location>
</feature>
<dbReference type="EMBL" id="CP011367">
    <property type="protein sequence ID" value="AKJ94346.1"/>
    <property type="molecule type" value="Genomic_DNA"/>
</dbReference>
<accession>A0A0G3G659</accession>
<dbReference type="KEGG" id="tvr:TVD_02680"/>
<dbReference type="STRING" id="106634.TVD_02680"/>
<dbReference type="GO" id="GO:0015679">
    <property type="term" value="P:plasma membrane copper ion transport"/>
    <property type="evidence" value="ECO:0007669"/>
    <property type="project" value="TreeGrafter"/>
</dbReference>
<gene>
    <name evidence="7" type="ORF">TVD_02680</name>
</gene>
<dbReference type="GO" id="GO:0016020">
    <property type="term" value="C:membrane"/>
    <property type="evidence" value="ECO:0007669"/>
    <property type="project" value="InterPro"/>
</dbReference>
<name>A0A0G3G659_9GAMM</name>
<dbReference type="NCBIfam" id="TIGR01730">
    <property type="entry name" value="RND_mfp"/>
    <property type="match status" value="1"/>
</dbReference>
<evidence type="ECO:0000313" key="7">
    <source>
        <dbReference type="EMBL" id="AKJ94346.1"/>
    </source>
</evidence>
<feature type="compositionally biased region" description="Basic and acidic residues" evidence="4">
    <location>
        <begin position="142"/>
        <end position="197"/>
    </location>
</feature>
<dbReference type="FunFam" id="2.40.420.20:FF:000006">
    <property type="entry name" value="RND family efflux transporter MFP subunit"/>
    <property type="match status" value="1"/>
</dbReference>
<dbReference type="PANTHER" id="PTHR30097:SF4">
    <property type="entry name" value="SLR6042 PROTEIN"/>
    <property type="match status" value="1"/>
</dbReference>
<dbReference type="Pfam" id="PF25975">
    <property type="entry name" value="CzcB_C"/>
    <property type="match status" value="1"/>
</dbReference>
<evidence type="ECO:0000259" key="6">
    <source>
        <dbReference type="Pfam" id="PF25975"/>
    </source>
</evidence>
<keyword evidence="2" id="KW-0813">Transport</keyword>
<dbReference type="Gene3D" id="2.40.420.20">
    <property type="match status" value="1"/>
</dbReference>
<dbReference type="OrthoDB" id="9800613at2"/>
<evidence type="ECO:0000256" key="1">
    <source>
        <dbReference type="ARBA" id="ARBA00009477"/>
    </source>
</evidence>
<dbReference type="PROSITE" id="PS00430">
    <property type="entry name" value="TONB_DEPENDENT_REC_1"/>
    <property type="match status" value="1"/>
</dbReference>
<evidence type="ECO:0000256" key="2">
    <source>
        <dbReference type="ARBA" id="ARBA00022448"/>
    </source>
</evidence>
<keyword evidence="5" id="KW-0732">Signal</keyword>
<feature type="coiled-coil region" evidence="3">
    <location>
        <begin position="290"/>
        <end position="341"/>
    </location>
</feature>
<dbReference type="InterPro" id="IPR051909">
    <property type="entry name" value="MFP_Cation_Efflux"/>
</dbReference>
<dbReference type="Proteomes" id="UP000064201">
    <property type="component" value="Chromosome"/>
</dbReference>
<dbReference type="Gene3D" id="2.40.50.100">
    <property type="match status" value="1"/>
</dbReference>
<dbReference type="PANTHER" id="PTHR30097">
    <property type="entry name" value="CATION EFFLUX SYSTEM PROTEIN CUSB"/>
    <property type="match status" value="1"/>
</dbReference>
<dbReference type="Gene3D" id="1.10.287.470">
    <property type="entry name" value="Helix hairpin bin"/>
    <property type="match status" value="1"/>
</dbReference>
<dbReference type="Gene3D" id="2.40.30.170">
    <property type="match status" value="1"/>
</dbReference>
<evidence type="ECO:0000256" key="5">
    <source>
        <dbReference type="SAM" id="SignalP"/>
    </source>
</evidence>
<dbReference type="PATRIC" id="fig|106634.4.peg.541"/>
<reference evidence="7 8" key="1">
    <citation type="submission" date="2015-04" db="EMBL/GenBank/DDBJ databases">
        <title>Complete Sequence for the Genome of the Thioalkalivibrio versutus D301.</title>
        <authorList>
            <person name="Mu T."/>
            <person name="Zhou J."/>
            <person name="Xu X."/>
        </authorList>
    </citation>
    <scope>NUCLEOTIDE SEQUENCE [LARGE SCALE GENOMIC DNA]</scope>
    <source>
        <strain evidence="7 8">D301</strain>
    </source>
</reference>
<dbReference type="SUPFAM" id="SSF111369">
    <property type="entry name" value="HlyD-like secretion proteins"/>
    <property type="match status" value="1"/>
</dbReference>
<dbReference type="RefSeq" id="WP_047250741.1">
    <property type="nucleotide sequence ID" value="NZ_CP011367.1"/>
</dbReference>
<dbReference type="GO" id="GO:0060003">
    <property type="term" value="P:copper ion export"/>
    <property type="evidence" value="ECO:0007669"/>
    <property type="project" value="TreeGrafter"/>
</dbReference>
<comment type="similarity">
    <text evidence="1">Belongs to the membrane fusion protein (MFP) (TC 8.A.1) family.</text>
</comment>
<dbReference type="AlphaFoldDB" id="A0A0G3G659"/>
<dbReference type="GO" id="GO:0022857">
    <property type="term" value="F:transmembrane transporter activity"/>
    <property type="evidence" value="ECO:0007669"/>
    <property type="project" value="InterPro"/>
</dbReference>
<feature type="domain" description="CzcB-like C-terminal circularly permuted SH3-like" evidence="6">
    <location>
        <begin position="473"/>
        <end position="532"/>
    </location>
</feature>
<keyword evidence="8" id="KW-1185">Reference proteome</keyword>
<evidence type="ECO:0000256" key="4">
    <source>
        <dbReference type="SAM" id="MobiDB-lite"/>
    </source>
</evidence>
<sequence>MTHRIAQGIAHRITRIITLLALALATALATGPALADDLEITHWGAELEWFLEAGAPAPGATETFVVHATWLDDFRPVTTGEVTLQMHNRYGEIFSEATAGLDREGIFAVPLTLPAPGRYYLTAVHEDADGMRESTLGQVHVPGDHDQGDEDHGHDHDHDHAGDDRRHAHGEDDHGDDHGHDDHGHDHGHGDEGHAHDADDTITFLKETQWRMRFATAPARYEPFAERIEVPGTIREVPGKRTRLIAPADGVITADGEWPAPGREVNAGDSLMRLAVLPDSGTSSGLALDLARAQERLTAAEADLERLTALAEEGVIADSRVVEARRERNTARAELDDARDRQERLDGSAVSGTLALRAPAGGRVESLDVSPGEVVQAGQQLARVLDGETLWLVAHLYPADLERVTSLADPAMRHPGSREWHAIGGEPVWEGGAFDGPGQTLPVAFALEDTDTRYRPGMPLTVSLAAGPSRHRVTLPAAALIDDDGVQVVMVQTGGETFERRPVRTGIRSAGRVEILAGVEADERVVVQGAYAVLLAGRDTDDIGHSH</sequence>
<dbReference type="GO" id="GO:0030313">
    <property type="term" value="C:cell envelope"/>
    <property type="evidence" value="ECO:0007669"/>
    <property type="project" value="TreeGrafter"/>
</dbReference>
<keyword evidence="3" id="KW-0175">Coiled coil</keyword>
<feature type="signal peptide" evidence="5">
    <location>
        <begin position="1"/>
        <end position="35"/>
    </location>
</feature>
<proteinExistence type="inferred from homology"/>
<dbReference type="InterPro" id="IPR010916">
    <property type="entry name" value="TonB_box_CS"/>
</dbReference>
<dbReference type="InterPro" id="IPR058649">
    <property type="entry name" value="CzcB_C"/>
</dbReference>
<organism evidence="7 8">
    <name type="scientific">Thioalkalivibrio versutus</name>
    <dbReference type="NCBI Taxonomy" id="106634"/>
    <lineage>
        <taxon>Bacteria</taxon>
        <taxon>Pseudomonadati</taxon>
        <taxon>Pseudomonadota</taxon>
        <taxon>Gammaproteobacteria</taxon>
        <taxon>Chromatiales</taxon>
        <taxon>Ectothiorhodospiraceae</taxon>
        <taxon>Thioalkalivibrio</taxon>
    </lineage>
</organism>
<protein>
    <submittedName>
        <fullName evidence="7">RND transporter</fullName>
    </submittedName>
</protein>